<sequence length="254" mass="30141">MINIQFNVITLLPMSSSSNYSCNYCTKSYILKHNYEKHASVCEFFYKSNKENTDVIDNDGPVPTMKDMYSLVQDLAHRIQKLEKENTNLKQRTNKQNNPLSILKNVKPDLVFSQWLRKYMLPEIKHHLHSVLENTLSFGIQSLFQDVFGEMQDQSCAPVQYYPNKQHNMYVYETDDDKCAWRIATNDDLEKYIRLVTNEFHNQFRIWCENNKETVDRDEELFSLYYRKILSDDKLCKRKIKQQICSQLTSIGDD</sequence>
<name>A0A6C0IJ97_9ZZZZ</name>
<keyword evidence="1" id="KW-0175">Coiled coil</keyword>
<protein>
    <submittedName>
        <fullName evidence="2">Uncharacterized protein</fullName>
    </submittedName>
</protein>
<accession>A0A6C0IJ97</accession>
<organism evidence="2">
    <name type="scientific">viral metagenome</name>
    <dbReference type="NCBI Taxonomy" id="1070528"/>
    <lineage>
        <taxon>unclassified sequences</taxon>
        <taxon>metagenomes</taxon>
        <taxon>organismal metagenomes</taxon>
    </lineage>
</organism>
<dbReference type="AlphaFoldDB" id="A0A6C0IJ97"/>
<feature type="coiled-coil region" evidence="1">
    <location>
        <begin position="65"/>
        <end position="92"/>
    </location>
</feature>
<evidence type="ECO:0000256" key="1">
    <source>
        <dbReference type="SAM" id="Coils"/>
    </source>
</evidence>
<evidence type="ECO:0000313" key="2">
    <source>
        <dbReference type="EMBL" id="QHT93278.1"/>
    </source>
</evidence>
<dbReference type="EMBL" id="MN740205">
    <property type="protein sequence ID" value="QHT93278.1"/>
    <property type="molecule type" value="Genomic_DNA"/>
</dbReference>
<proteinExistence type="predicted"/>
<reference evidence="2" key="1">
    <citation type="journal article" date="2020" name="Nature">
        <title>Giant virus diversity and host interactions through global metagenomics.</title>
        <authorList>
            <person name="Schulz F."/>
            <person name="Roux S."/>
            <person name="Paez-Espino D."/>
            <person name="Jungbluth S."/>
            <person name="Walsh D.A."/>
            <person name="Denef V.J."/>
            <person name="McMahon K.D."/>
            <person name="Konstantinidis K.T."/>
            <person name="Eloe-Fadrosh E.A."/>
            <person name="Kyrpides N.C."/>
            <person name="Woyke T."/>
        </authorList>
    </citation>
    <scope>NUCLEOTIDE SEQUENCE</scope>
    <source>
        <strain evidence="2">GVMAG-M-3300023210-19</strain>
    </source>
</reference>